<name>A0A239L8M5_9BACT</name>
<organism evidence="1 2">
    <name type="scientific">Pontibacter ummariensis</name>
    <dbReference type="NCBI Taxonomy" id="1610492"/>
    <lineage>
        <taxon>Bacteria</taxon>
        <taxon>Pseudomonadati</taxon>
        <taxon>Bacteroidota</taxon>
        <taxon>Cytophagia</taxon>
        <taxon>Cytophagales</taxon>
        <taxon>Hymenobacteraceae</taxon>
        <taxon>Pontibacter</taxon>
    </lineage>
</organism>
<dbReference type="Pfam" id="PF10677">
    <property type="entry name" value="DUF2490"/>
    <property type="match status" value="1"/>
</dbReference>
<proteinExistence type="predicted"/>
<keyword evidence="2" id="KW-1185">Reference proteome</keyword>
<protein>
    <recommendedName>
        <fullName evidence="3">DUF2490 domain-containing protein</fullName>
    </recommendedName>
</protein>
<gene>
    <name evidence="1" type="ORF">SAMN06296052_13722</name>
</gene>
<evidence type="ECO:0008006" key="3">
    <source>
        <dbReference type="Google" id="ProtNLM"/>
    </source>
</evidence>
<dbReference type="AlphaFoldDB" id="A0A239L8M5"/>
<dbReference type="EMBL" id="FZOQ01000037">
    <property type="protein sequence ID" value="SNT26640.1"/>
    <property type="molecule type" value="Genomic_DNA"/>
</dbReference>
<evidence type="ECO:0000313" key="1">
    <source>
        <dbReference type="EMBL" id="SNT26640.1"/>
    </source>
</evidence>
<evidence type="ECO:0000313" key="2">
    <source>
        <dbReference type="Proteomes" id="UP000198432"/>
    </source>
</evidence>
<reference evidence="2" key="1">
    <citation type="submission" date="2017-06" db="EMBL/GenBank/DDBJ databases">
        <authorList>
            <person name="Varghese N."/>
            <person name="Submissions S."/>
        </authorList>
    </citation>
    <scope>NUCLEOTIDE SEQUENCE [LARGE SCALE GENOMIC DNA]</scope>
    <source>
        <strain evidence="2">NKM1</strain>
    </source>
</reference>
<dbReference type="InterPro" id="IPR019619">
    <property type="entry name" value="DUF2490"/>
</dbReference>
<accession>A0A239L8M5</accession>
<sequence>MLTLFSCFFFGEVNAQDAPRINDHNNNGWYMYFGDHKLSEKWGLHTEVQLRRYNVLKDPQQLLLRTGVNYYINPDAFVTLGYGFIETSPYGDYPAPDEFLEHRIYEQLQLKGSIGRIGLTHRYRLEQRWVESPLTSDYTYLNRARYFLKATIPVVGPTLDVNEPYLAAYEEIFIGFGNNIRQNIFDQNRAYLALGYKFSPAAAAEVGYLNQIVQKANGVVFERNHTLQVGLTYNLDFTE</sequence>
<dbReference type="Proteomes" id="UP000198432">
    <property type="component" value="Unassembled WGS sequence"/>
</dbReference>